<dbReference type="InParanoid" id="E1ZQA8"/>
<keyword evidence="3 8" id="KW-0812">Transmembrane</keyword>
<feature type="transmembrane region" description="Helical" evidence="8">
    <location>
        <begin position="390"/>
        <end position="413"/>
    </location>
</feature>
<dbReference type="GO" id="GO:0016020">
    <property type="term" value="C:membrane"/>
    <property type="evidence" value="ECO:0007669"/>
    <property type="project" value="UniProtKB-SubCell"/>
</dbReference>
<comment type="subcellular location">
    <subcellularLocation>
        <location evidence="1">Membrane</location>
    </subcellularLocation>
</comment>
<feature type="region of interest" description="Disordered" evidence="7">
    <location>
        <begin position="573"/>
        <end position="606"/>
    </location>
</feature>
<sequence length="742" mass="79868">MWPLRCARRKGGSPAFRQSSMCHRQLIGEIWTRQHSSSPAHRQSCHEGQKHWHAPPLGSGPLHQPPNPHLLLPHISPDHSARCRGVNREFCEDSAGATMAGDAGEQEIVPNGKTGTMWTAVGHIFCAVVGAGVLGLPNSVAWLGWVAGPICLVVFFAVSMWSSHLLARLYFVDGIEFARYHHAVQHILGRPGAIAISIFQLLNLVLSDIAYSITGAIAMQTMADLIGSSFRSEWKLVLIMGAFELVFSQIPSLEEIWWVSALGTASSLGYVTISLILGLVYSGNRGGTVGGRPGTSPANKAFGMLNALGNIAFAFGFAQARGTGGGALPAISSCSTIGRRGPRLDPGPRGIPIPQRLILPCVTTLRPQVLLEIQDTLRQPPRAARTMTGAVRVAVTAAFGFYFSSAIACYSALGNDVPGEVLQGFEDAPNWVLVVANICIVIHMVTAWQVWAQPVYETIESNVKAYMIKRQMRSAGLAPAKEEAKLDAKVAEPHKPSPFDVGHRPGSVTHQHQAEEVHHLPPVTETVDMERGLSGASSGRSGRLSRRSTACTSGSMAILNSAPIPDLLPVGGWKRRTRGAGSNASLASMDPRKDSATGAHPNLNRKSAASHLSRLSAALGSEAMYHIDTGAANEHVPMNDEGYYLPFWQRLVIRSTYVLLCTIIAMSLPFFNAIVGLIGAITFWPLAVGFPFAMYAKVYKTTGPMLLLMKVTAFVMFLVAVAATIASCQNIIVSWSTYTFFD</sequence>
<feature type="domain" description="Amino acid transporter transmembrane" evidence="9">
    <location>
        <begin position="369"/>
        <end position="726"/>
    </location>
</feature>
<evidence type="ECO:0000256" key="4">
    <source>
        <dbReference type="ARBA" id="ARBA00022970"/>
    </source>
</evidence>
<feature type="transmembrane region" description="Helical" evidence="8">
    <location>
        <begin position="674"/>
        <end position="695"/>
    </location>
</feature>
<protein>
    <recommendedName>
        <fullName evidence="9">Amino acid transporter transmembrane domain-containing protein</fullName>
    </recommendedName>
</protein>
<feature type="transmembrane region" description="Helical" evidence="8">
    <location>
        <begin position="117"/>
        <end position="136"/>
    </location>
</feature>
<organism evidence="11">
    <name type="scientific">Chlorella variabilis</name>
    <name type="common">Green alga</name>
    <dbReference type="NCBI Taxonomy" id="554065"/>
    <lineage>
        <taxon>Eukaryota</taxon>
        <taxon>Viridiplantae</taxon>
        <taxon>Chlorophyta</taxon>
        <taxon>core chlorophytes</taxon>
        <taxon>Trebouxiophyceae</taxon>
        <taxon>Chlorellales</taxon>
        <taxon>Chlorellaceae</taxon>
        <taxon>Chlorella clade</taxon>
        <taxon>Chlorella</taxon>
    </lineage>
</organism>
<evidence type="ECO:0000256" key="8">
    <source>
        <dbReference type="SAM" id="Phobius"/>
    </source>
</evidence>
<dbReference type="InterPro" id="IPR013057">
    <property type="entry name" value="AA_transpt_TM"/>
</dbReference>
<keyword evidence="6 8" id="KW-0472">Membrane</keyword>
<feature type="domain" description="Amino acid transporter transmembrane" evidence="9">
    <location>
        <begin position="114"/>
        <end position="317"/>
    </location>
</feature>
<feature type="compositionally biased region" description="Basic and acidic residues" evidence="7">
    <location>
        <begin position="484"/>
        <end position="503"/>
    </location>
</feature>
<dbReference type="RefSeq" id="XP_005844000.1">
    <property type="nucleotide sequence ID" value="XM_005843938.1"/>
</dbReference>
<dbReference type="FunCoup" id="E1ZQA8">
    <property type="interactions" value="7"/>
</dbReference>
<keyword evidence="5 8" id="KW-1133">Transmembrane helix</keyword>
<evidence type="ECO:0000256" key="2">
    <source>
        <dbReference type="ARBA" id="ARBA00022448"/>
    </source>
</evidence>
<feature type="transmembrane region" description="Helical" evidence="8">
    <location>
        <begin position="707"/>
        <end position="732"/>
    </location>
</feature>
<evidence type="ECO:0000259" key="9">
    <source>
        <dbReference type="Pfam" id="PF01490"/>
    </source>
</evidence>
<evidence type="ECO:0000313" key="10">
    <source>
        <dbReference type="EMBL" id="EFN51898.1"/>
    </source>
</evidence>
<feature type="transmembrane region" description="Helical" evidence="8">
    <location>
        <begin position="433"/>
        <end position="451"/>
    </location>
</feature>
<keyword evidence="2" id="KW-0813">Transport</keyword>
<dbReference type="PANTHER" id="PTHR48017">
    <property type="entry name" value="OS05G0424000 PROTEIN-RELATED"/>
    <property type="match status" value="1"/>
</dbReference>
<dbReference type="GeneID" id="17351433"/>
<feature type="region of interest" description="Disordered" evidence="7">
    <location>
        <begin position="33"/>
        <end position="60"/>
    </location>
</feature>
<keyword evidence="11" id="KW-1185">Reference proteome</keyword>
<feature type="region of interest" description="Disordered" evidence="7">
    <location>
        <begin position="484"/>
        <end position="526"/>
    </location>
</feature>
<reference evidence="10 11" key="1">
    <citation type="journal article" date="2010" name="Plant Cell">
        <title>The Chlorella variabilis NC64A genome reveals adaptation to photosymbiosis, coevolution with viruses, and cryptic sex.</title>
        <authorList>
            <person name="Blanc G."/>
            <person name="Duncan G."/>
            <person name="Agarkova I."/>
            <person name="Borodovsky M."/>
            <person name="Gurnon J."/>
            <person name="Kuo A."/>
            <person name="Lindquist E."/>
            <person name="Lucas S."/>
            <person name="Pangilinan J."/>
            <person name="Polle J."/>
            <person name="Salamov A."/>
            <person name="Terry A."/>
            <person name="Yamada T."/>
            <person name="Dunigan D.D."/>
            <person name="Grigoriev I.V."/>
            <person name="Claverie J.M."/>
            <person name="Van Etten J.L."/>
        </authorList>
    </citation>
    <scope>NUCLEOTIDE SEQUENCE [LARGE SCALE GENOMIC DNA]</scope>
    <source>
        <strain evidence="10 11">NC64A</strain>
    </source>
</reference>
<evidence type="ECO:0000256" key="6">
    <source>
        <dbReference type="ARBA" id="ARBA00023136"/>
    </source>
</evidence>
<evidence type="ECO:0000256" key="7">
    <source>
        <dbReference type="SAM" id="MobiDB-lite"/>
    </source>
</evidence>
<dbReference type="STRING" id="554065.E1ZQA8"/>
<accession>E1ZQA8</accession>
<dbReference type="eggNOG" id="KOG1303">
    <property type="taxonomic scope" value="Eukaryota"/>
</dbReference>
<feature type="transmembrane region" description="Helical" evidence="8">
    <location>
        <begin position="651"/>
        <end position="668"/>
    </location>
</feature>
<evidence type="ECO:0000256" key="3">
    <source>
        <dbReference type="ARBA" id="ARBA00022692"/>
    </source>
</evidence>
<gene>
    <name evidence="10" type="ORF">CHLNCDRAFT_59057</name>
</gene>
<evidence type="ECO:0000256" key="1">
    <source>
        <dbReference type="ARBA" id="ARBA00004370"/>
    </source>
</evidence>
<dbReference type="Pfam" id="PF01490">
    <property type="entry name" value="Aa_trans"/>
    <property type="match status" value="2"/>
</dbReference>
<dbReference type="GO" id="GO:0006865">
    <property type="term" value="P:amino acid transport"/>
    <property type="evidence" value="ECO:0007669"/>
    <property type="project" value="UniProtKB-KW"/>
</dbReference>
<name>E1ZQA8_CHLVA</name>
<dbReference type="KEGG" id="cvr:CHLNCDRAFT_59057"/>
<proteinExistence type="predicted"/>
<feature type="transmembrane region" description="Helical" evidence="8">
    <location>
        <begin position="256"/>
        <end position="282"/>
    </location>
</feature>
<dbReference type="Proteomes" id="UP000008141">
    <property type="component" value="Unassembled WGS sequence"/>
</dbReference>
<evidence type="ECO:0000313" key="11">
    <source>
        <dbReference type="Proteomes" id="UP000008141"/>
    </source>
</evidence>
<keyword evidence="4" id="KW-0029">Amino-acid transport</keyword>
<dbReference type="EMBL" id="GL433859">
    <property type="protein sequence ID" value="EFN51898.1"/>
    <property type="molecule type" value="Genomic_DNA"/>
</dbReference>
<feature type="transmembrane region" description="Helical" evidence="8">
    <location>
        <begin position="142"/>
        <end position="166"/>
    </location>
</feature>
<evidence type="ECO:0000256" key="5">
    <source>
        <dbReference type="ARBA" id="ARBA00022989"/>
    </source>
</evidence>
<dbReference type="OrthoDB" id="655540at2759"/>
<dbReference type="AlphaFoldDB" id="E1ZQA8"/>